<dbReference type="AlphaFoldDB" id="A0AB73BLQ6"/>
<comment type="caution">
    <text evidence="7">The sequence shown here is derived from an EMBL/GenBank/DDBJ whole genome shotgun (WGS) entry which is preliminary data.</text>
</comment>
<dbReference type="InterPro" id="IPR001727">
    <property type="entry name" value="GDT1-like"/>
</dbReference>
<protein>
    <recommendedName>
        <fullName evidence="6">GDT1 family protein</fullName>
    </recommendedName>
</protein>
<feature type="transmembrane region" description="Helical" evidence="6">
    <location>
        <begin position="132"/>
        <end position="158"/>
    </location>
</feature>
<evidence type="ECO:0000313" key="8">
    <source>
        <dbReference type="Proteomes" id="UP000324162"/>
    </source>
</evidence>
<dbReference type="GO" id="GO:0016020">
    <property type="term" value="C:membrane"/>
    <property type="evidence" value="ECO:0007669"/>
    <property type="project" value="UniProtKB-SubCell"/>
</dbReference>
<comment type="subcellular location">
    <subcellularLocation>
        <location evidence="1 6">Membrane</location>
        <topology evidence="1 6">Multi-pass membrane protein</topology>
    </subcellularLocation>
</comment>
<proteinExistence type="inferred from homology"/>
<dbReference type="GO" id="GO:0046873">
    <property type="term" value="F:metal ion transmembrane transporter activity"/>
    <property type="evidence" value="ECO:0007669"/>
    <property type="project" value="InterPro"/>
</dbReference>
<dbReference type="Pfam" id="PF01169">
    <property type="entry name" value="GDT1"/>
    <property type="match status" value="2"/>
</dbReference>
<evidence type="ECO:0000256" key="2">
    <source>
        <dbReference type="ARBA" id="ARBA00009190"/>
    </source>
</evidence>
<feature type="transmembrane region" description="Helical" evidence="6">
    <location>
        <begin position="35"/>
        <end position="55"/>
    </location>
</feature>
<keyword evidence="4 6" id="KW-1133">Transmembrane helix</keyword>
<dbReference type="RefSeq" id="WP_149613346.1">
    <property type="nucleotide sequence ID" value="NZ_SEUK01000034.1"/>
</dbReference>
<feature type="transmembrane region" description="Helical" evidence="6">
    <location>
        <begin position="97"/>
        <end position="112"/>
    </location>
</feature>
<keyword evidence="5 6" id="KW-0472">Membrane</keyword>
<evidence type="ECO:0000313" key="7">
    <source>
        <dbReference type="EMBL" id="KAA1164747.1"/>
    </source>
</evidence>
<evidence type="ECO:0000256" key="4">
    <source>
        <dbReference type="ARBA" id="ARBA00022989"/>
    </source>
</evidence>
<accession>A0AB73BLQ6</accession>
<comment type="similarity">
    <text evidence="2 6">Belongs to the GDT1 family.</text>
</comment>
<reference evidence="7 8" key="1">
    <citation type="submission" date="2019-01" db="EMBL/GenBank/DDBJ databases">
        <title>Genome sequences of marine Pseudoalteromonas species.</title>
        <authorList>
            <person name="Boraston A.B."/>
            <person name="Hehemann J.-H."/>
            <person name="Vickers C.J."/>
            <person name="Salama-Alber O."/>
            <person name="Abe K."/>
            <person name="Hettle A.J."/>
        </authorList>
    </citation>
    <scope>NUCLEOTIDE SEQUENCE [LARGE SCALE GENOMIC DNA]</scope>
    <source>
        <strain evidence="7 8">PS42</strain>
    </source>
</reference>
<gene>
    <name evidence="7" type="ORF">EU508_01085</name>
</gene>
<dbReference type="EMBL" id="SEUK01000034">
    <property type="protein sequence ID" value="KAA1164747.1"/>
    <property type="molecule type" value="Genomic_DNA"/>
</dbReference>
<evidence type="ECO:0000256" key="5">
    <source>
        <dbReference type="ARBA" id="ARBA00023136"/>
    </source>
</evidence>
<dbReference type="PANTHER" id="PTHR12608">
    <property type="entry name" value="TRANSMEMBRANE PROTEIN HTP-1 RELATED"/>
    <property type="match status" value="1"/>
</dbReference>
<dbReference type="PANTHER" id="PTHR12608:SF1">
    <property type="entry name" value="TRANSMEMBRANE PROTEIN 165"/>
    <property type="match status" value="1"/>
</dbReference>
<feature type="transmembrane region" description="Helical" evidence="6">
    <location>
        <begin position="67"/>
        <end position="85"/>
    </location>
</feature>
<feature type="transmembrane region" description="Helical" evidence="6">
    <location>
        <begin position="165"/>
        <end position="183"/>
    </location>
</feature>
<dbReference type="Proteomes" id="UP000324162">
    <property type="component" value="Unassembled WGS sequence"/>
</dbReference>
<evidence type="ECO:0000256" key="6">
    <source>
        <dbReference type="RuleBase" id="RU365102"/>
    </source>
</evidence>
<sequence length="185" mass="20130">MEVFFTSTVTVALAEIGDKTQLLSLVLAVRFHNKIALILGVLAATIINHGLSAWFGNWLSNNFATQYMPWIVNVSFIGVGLWLLIPDKDEKISHKHDKYGAFFVACILFFIAEVGDKTQIATILLGAQYQSILWVTLGTTLGMLIANVPVIFAGNALLSQVPLNTVRAVSASVFVLLGLYGFATI</sequence>
<keyword evidence="3 6" id="KW-0812">Transmembrane</keyword>
<name>A0AB73BLQ6_9GAMM</name>
<organism evidence="7 8">
    <name type="scientific">Pseudoalteromonas fuliginea</name>
    <dbReference type="NCBI Taxonomy" id="1872678"/>
    <lineage>
        <taxon>Bacteria</taxon>
        <taxon>Pseudomonadati</taxon>
        <taxon>Pseudomonadota</taxon>
        <taxon>Gammaproteobacteria</taxon>
        <taxon>Alteromonadales</taxon>
        <taxon>Pseudoalteromonadaceae</taxon>
        <taxon>Pseudoalteromonas</taxon>
    </lineage>
</organism>
<evidence type="ECO:0000256" key="3">
    <source>
        <dbReference type="ARBA" id="ARBA00022692"/>
    </source>
</evidence>
<evidence type="ECO:0000256" key="1">
    <source>
        <dbReference type="ARBA" id="ARBA00004141"/>
    </source>
</evidence>